<dbReference type="EMBL" id="BJXL01000001">
    <property type="protein sequence ID" value="GEM81864.1"/>
    <property type="molecule type" value="Genomic_DNA"/>
</dbReference>
<evidence type="ECO:0000313" key="3">
    <source>
        <dbReference type="Proteomes" id="UP000321197"/>
    </source>
</evidence>
<dbReference type="InterPro" id="IPR006522">
    <property type="entry name" value="Phage_virion_morphogenesis"/>
</dbReference>
<sequence length="174" mass="19567">MSITGSFRELDRLIRFADRLRQPQFAEGLAKNLGQAALNQIDESFAGQKDPWDRPWKPSARAEATGGQTLRKTARLQRSMTSQSALKTDPQGFEIGTNVVYAATHQYGATITPQEKKALRFKAGKRWVTVTKVKIPARPFMPEPELSPRWEQALEEAVRAYLDKEIPSTTPTKP</sequence>
<name>A0A511QWV8_9DEIN</name>
<feature type="region of interest" description="Disordered" evidence="1">
    <location>
        <begin position="44"/>
        <end position="68"/>
    </location>
</feature>
<accession>A0A511QWV8</accession>
<dbReference type="RefSeq" id="WP_119340415.1">
    <property type="nucleotide sequence ID" value="NZ_BJXL01000001.1"/>
</dbReference>
<comment type="caution">
    <text evidence="2">The sequence shown here is derived from an EMBL/GenBank/DDBJ whole genome shotgun (WGS) entry which is preliminary data.</text>
</comment>
<dbReference type="Proteomes" id="UP000321197">
    <property type="component" value="Unassembled WGS sequence"/>
</dbReference>
<gene>
    <name evidence="2" type="ORF">MHY01S_00300</name>
</gene>
<dbReference type="AlphaFoldDB" id="A0A511QWV8"/>
<dbReference type="Pfam" id="PF05069">
    <property type="entry name" value="Phage_tail_S"/>
    <property type="match status" value="1"/>
</dbReference>
<evidence type="ECO:0000313" key="2">
    <source>
        <dbReference type="EMBL" id="GEM81864.1"/>
    </source>
</evidence>
<organism evidence="2 3">
    <name type="scientific">Meiothermus hypogaeus NBRC 106114</name>
    <dbReference type="NCBI Taxonomy" id="1227553"/>
    <lineage>
        <taxon>Bacteria</taxon>
        <taxon>Thermotogati</taxon>
        <taxon>Deinococcota</taxon>
        <taxon>Deinococci</taxon>
        <taxon>Thermales</taxon>
        <taxon>Thermaceae</taxon>
        <taxon>Meiothermus</taxon>
    </lineage>
</organism>
<dbReference type="OrthoDB" id="2081253at2"/>
<reference evidence="2 3" key="1">
    <citation type="submission" date="2019-07" db="EMBL/GenBank/DDBJ databases">
        <title>Whole genome shotgun sequence of Meiothermus hypogaeus NBRC 106114.</title>
        <authorList>
            <person name="Hosoyama A."/>
            <person name="Uohara A."/>
            <person name="Ohji S."/>
            <person name="Ichikawa N."/>
        </authorList>
    </citation>
    <scope>NUCLEOTIDE SEQUENCE [LARGE SCALE GENOMIC DNA]</scope>
    <source>
        <strain evidence="2 3">NBRC 106114</strain>
    </source>
</reference>
<evidence type="ECO:0000256" key="1">
    <source>
        <dbReference type="SAM" id="MobiDB-lite"/>
    </source>
</evidence>
<proteinExistence type="predicted"/>
<protein>
    <submittedName>
        <fullName evidence="2">Phage morphogeneis protein</fullName>
    </submittedName>
</protein>